<evidence type="ECO:0000256" key="4">
    <source>
        <dbReference type="ARBA" id="ARBA00023015"/>
    </source>
</evidence>
<keyword evidence="1" id="KW-0479">Metal-binding</keyword>
<dbReference type="PROSITE" id="PS50884">
    <property type="entry name" value="ZF_DOF_2"/>
    <property type="match status" value="1"/>
</dbReference>
<evidence type="ECO:0000256" key="8">
    <source>
        <dbReference type="SAM" id="MobiDB-lite"/>
    </source>
</evidence>
<dbReference type="AlphaFoldDB" id="A0A9D4UTV2"/>
<reference evidence="10" key="1">
    <citation type="submission" date="2021-01" db="EMBL/GenBank/DDBJ databases">
        <title>Adiantum capillus-veneris genome.</title>
        <authorList>
            <person name="Fang Y."/>
            <person name="Liao Q."/>
        </authorList>
    </citation>
    <scope>NUCLEOTIDE SEQUENCE</scope>
    <source>
        <strain evidence="10">H3</strain>
        <tissue evidence="10">Leaf</tissue>
    </source>
</reference>
<keyword evidence="5" id="KW-0238">DNA-binding</keyword>
<evidence type="ECO:0000256" key="2">
    <source>
        <dbReference type="ARBA" id="ARBA00022771"/>
    </source>
</evidence>
<dbReference type="PANTHER" id="PTHR31089:SF22">
    <property type="entry name" value="CYCLIC DOF FACTOR 4"/>
    <property type="match status" value="1"/>
</dbReference>
<dbReference type="Proteomes" id="UP000886520">
    <property type="component" value="Chromosome 11"/>
</dbReference>
<keyword evidence="7" id="KW-0539">Nucleus</keyword>
<keyword evidence="11" id="KW-1185">Reference proteome</keyword>
<dbReference type="PROSITE" id="PS01361">
    <property type="entry name" value="ZF_DOF_1"/>
    <property type="match status" value="1"/>
</dbReference>
<dbReference type="OrthoDB" id="1927254at2759"/>
<proteinExistence type="predicted"/>
<name>A0A9D4UTV2_ADICA</name>
<evidence type="ECO:0000259" key="9">
    <source>
        <dbReference type="PROSITE" id="PS50884"/>
    </source>
</evidence>
<evidence type="ECO:0000256" key="5">
    <source>
        <dbReference type="ARBA" id="ARBA00023125"/>
    </source>
</evidence>
<keyword evidence="2" id="KW-0863">Zinc-finger</keyword>
<feature type="compositionally biased region" description="Polar residues" evidence="8">
    <location>
        <begin position="1"/>
        <end position="22"/>
    </location>
</feature>
<accession>A0A9D4UTV2</accession>
<organism evidence="10 11">
    <name type="scientific">Adiantum capillus-veneris</name>
    <name type="common">Maidenhair fern</name>
    <dbReference type="NCBI Taxonomy" id="13818"/>
    <lineage>
        <taxon>Eukaryota</taxon>
        <taxon>Viridiplantae</taxon>
        <taxon>Streptophyta</taxon>
        <taxon>Embryophyta</taxon>
        <taxon>Tracheophyta</taxon>
        <taxon>Polypodiopsida</taxon>
        <taxon>Polypodiidae</taxon>
        <taxon>Polypodiales</taxon>
        <taxon>Pteridineae</taxon>
        <taxon>Pteridaceae</taxon>
        <taxon>Vittarioideae</taxon>
        <taxon>Adiantum</taxon>
    </lineage>
</organism>
<evidence type="ECO:0000313" key="11">
    <source>
        <dbReference type="Proteomes" id="UP000886520"/>
    </source>
</evidence>
<dbReference type="InterPro" id="IPR003851">
    <property type="entry name" value="Znf_Dof"/>
</dbReference>
<dbReference type="EMBL" id="JABFUD020000011">
    <property type="protein sequence ID" value="KAI5073999.1"/>
    <property type="molecule type" value="Genomic_DNA"/>
</dbReference>
<comment type="caution">
    <text evidence="10">The sequence shown here is derived from an EMBL/GenBank/DDBJ whole genome shotgun (WGS) entry which is preliminary data.</text>
</comment>
<feature type="domain" description="Dof-type" evidence="9">
    <location>
        <begin position="31"/>
        <end position="85"/>
    </location>
</feature>
<sequence length="504" mass="54666">MSLCASRSQLKPPNAMKQSLFDQNGRPDKPVPCPRCHSLNTKFCYFNNYNVKQPRHFCRECQRYWTAGGSLRNVPIGAGRRKHKIAATLSSKLRGSAEAAAAKLNSESDKYGYTAPINPYPSLPLKQLVTNGSYLQEVQNLMGMQCPDEMSVCGSNKSWFSQVIQKPAMDLTQNSSISMVSDRHISHGSVFTSPHCDTQMGGILQKSERNVTNEQGADAQKTTCGYDEMDQNDVHDDACGNRDPNMWPSHTTNTCVRLPSATCGTPETIFNTEQGESTTTLASSSSSEAATSLNGAHSAANNLSSVSNSASLESIPAFWGPLMWPWIWPFLASGAANAHNLAAGIGALAANVASHAEEAGGANNASHFDMMCVSGSGPSFPHWPYIWNTLPWASPWNIAWNASNVGHSLSSQEPEKEKQGLLCIPKTLRMDHPDEASYSSILKTLGVTALPQSGLLNSFQPKAEVFQPKFISPKTVERSELHCHPLPHLNPAAQARSVAFQEGS</sequence>
<dbReference type="GO" id="GO:0003677">
    <property type="term" value="F:DNA binding"/>
    <property type="evidence" value="ECO:0007669"/>
    <property type="project" value="UniProtKB-KW"/>
</dbReference>
<evidence type="ECO:0000313" key="10">
    <source>
        <dbReference type="EMBL" id="KAI5073999.1"/>
    </source>
</evidence>
<keyword evidence="6" id="KW-0804">Transcription</keyword>
<evidence type="ECO:0000256" key="3">
    <source>
        <dbReference type="ARBA" id="ARBA00022833"/>
    </source>
</evidence>
<dbReference type="Pfam" id="PF02701">
    <property type="entry name" value="Zn_ribbon_Dof"/>
    <property type="match status" value="1"/>
</dbReference>
<evidence type="ECO:0000256" key="7">
    <source>
        <dbReference type="ARBA" id="ARBA00023242"/>
    </source>
</evidence>
<evidence type="ECO:0000256" key="6">
    <source>
        <dbReference type="ARBA" id="ARBA00023163"/>
    </source>
</evidence>
<keyword evidence="3" id="KW-0862">Zinc</keyword>
<dbReference type="PANTHER" id="PTHR31089">
    <property type="entry name" value="CYCLIC DOF FACTOR 2"/>
    <property type="match status" value="1"/>
</dbReference>
<protein>
    <recommendedName>
        <fullName evidence="9">Dof-type domain-containing protein</fullName>
    </recommendedName>
</protein>
<feature type="region of interest" description="Disordered" evidence="8">
    <location>
        <begin position="1"/>
        <end position="27"/>
    </location>
</feature>
<dbReference type="GO" id="GO:0008270">
    <property type="term" value="F:zinc ion binding"/>
    <property type="evidence" value="ECO:0007669"/>
    <property type="project" value="UniProtKB-KW"/>
</dbReference>
<gene>
    <name evidence="10" type="ORF">GOP47_0012012</name>
</gene>
<dbReference type="InterPro" id="IPR045174">
    <property type="entry name" value="Dof"/>
</dbReference>
<dbReference type="GO" id="GO:0003700">
    <property type="term" value="F:DNA-binding transcription factor activity"/>
    <property type="evidence" value="ECO:0007669"/>
    <property type="project" value="InterPro"/>
</dbReference>
<evidence type="ECO:0000256" key="1">
    <source>
        <dbReference type="ARBA" id="ARBA00022723"/>
    </source>
</evidence>
<keyword evidence="4" id="KW-0805">Transcription regulation</keyword>